<keyword evidence="1" id="KW-0812">Transmembrane</keyword>
<dbReference type="Proteomes" id="UP000464013">
    <property type="component" value="Chromosome"/>
</dbReference>
<protein>
    <submittedName>
        <fullName evidence="2">Uncharacterized protein</fullName>
    </submittedName>
</protein>
<dbReference type="OrthoDB" id="6169036at2"/>
<keyword evidence="1" id="KW-1133">Transmembrane helix</keyword>
<dbReference type="AlphaFoldDB" id="A0A6I6SL95"/>
<evidence type="ECO:0000256" key="1">
    <source>
        <dbReference type="SAM" id="Phobius"/>
    </source>
</evidence>
<evidence type="ECO:0000313" key="2">
    <source>
        <dbReference type="EMBL" id="QHC50352.1"/>
    </source>
</evidence>
<reference evidence="2 3" key="1">
    <citation type="submission" date="2019-01" db="EMBL/GenBank/DDBJ databases">
        <title>Complete genome of a denitifying bacterium Halomons sp. BC-M4-5.</title>
        <authorList>
            <person name="Wang L."/>
            <person name="Shao Z."/>
        </authorList>
    </citation>
    <scope>NUCLEOTIDE SEQUENCE [LARGE SCALE GENOMIC DNA]</scope>
    <source>
        <strain evidence="2 3">BC-M4-5</strain>
    </source>
</reference>
<dbReference type="RefSeq" id="WP_159552511.1">
    <property type="nucleotide sequence ID" value="NZ_CP035042.1"/>
</dbReference>
<keyword evidence="3" id="KW-1185">Reference proteome</keyword>
<feature type="transmembrane region" description="Helical" evidence="1">
    <location>
        <begin position="34"/>
        <end position="54"/>
    </location>
</feature>
<keyword evidence="1" id="KW-0472">Membrane</keyword>
<evidence type="ECO:0000313" key="3">
    <source>
        <dbReference type="Proteomes" id="UP000464013"/>
    </source>
</evidence>
<sequence length="95" mass="10678">MQETLLQLTMAGAFGAFIGMLFRVTRRPGQARAFLFTLVGLAAGVTAYLIYYVLTRTTGAPAWLLPVLVLLQVWLWLGPLGPKRWRLEKDSDEPR</sequence>
<organism evidence="2 3">
    <name type="scientific">Billgrantia tianxiuensis</name>
    <dbReference type="NCBI Taxonomy" id="2497861"/>
    <lineage>
        <taxon>Bacteria</taxon>
        <taxon>Pseudomonadati</taxon>
        <taxon>Pseudomonadota</taxon>
        <taxon>Gammaproteobacteria</taxon>
        <taxon>Oceanospirillales</taxon>
        <taxon>Halomonadaceae</taxon>
        <taxon>Billgrantia</taxon>
    </lineage>
</organism>
<name>A0A6I6SL95_9GAMM</name>
<feature type="transmembrane region" description="Helical" evidence="1">
    <location>
        <begin position="6"/>
        <end position="22"/>
    </location>
</feature>
<feature type="transmembrane region" description="Helical" evidence="1">
    <location>
        <begin position="60"/>
        <end position="77"/>
    </location>
</feature>
<dbReference type="KEGG" id="htx:EKK97_13245"/>
<dbReference type="EMBL" id="CP035042">
    <property type="protein sequence ID" value="QHC50352.1"/>
    <property type="molecule type" value="Genomic_DNA"/>
</dbReference>
<accession>A0A6I6SL95</accession>
<gene>
    <name evidence="2" type="ORF">EKK97_13245</name>
</gene>
<proteinExistence type="predicted"/>